<dbReference type="OrthoDB" id="7437075at2"/>
<evidence type="ECO:0000313" key="3">
    <source>
        <dbReference type="Proteomes" id="UP000290958"/>
    </source>
</evidence>
<evidence type="ECO:0000313" key="2">
    <source>
        <dbReference type="EMBL" id="RXR31122.1"/>
    </source>
</evidence>
<feature type="region of interest" description="Disordered" evidence="1">
    <location>
        <begin position="863"/>
        <end position="889"/>
    </location>
</feature>
<gene>
    <name evidence="2" type="ORF">EQG66_02300</name>
</gene>
<feature type="region of interest" description="Disordered" evidence="1">
    <location>
        <begin position="1"/>
        <end position="21"/>
    </location>
</feature>
<accession>A0A4Q1KN06</accession>
<name>A0A4Q1KN06_9SPHN</name>
<evidence type="ECO:0000256" key="1">
    <source>
        <dbReference type="SAM" id="MobiDB-lite"/>
    </source>
</evidence>
<organism evidence="2 3">
    <name type="scientific">Sphingobium fluviale</name>
    <dbReference type="NCBI Taxonomy" id="2506423"/>
    <lineage>
        <taxon>Bacteria</taxon>
        <taxon>Pseudomonadati</taxon>
        <taxon>Pseudomonadota</taxon>
        <taxon>Alphaproteobacteria</taxon>
        <taxon>Sphingomonadales</taxon>
        <taxon>Sphingomonadaceae</taxon>
        <taxon>Sphingobium</taxon>
    </lineage>
</organism>
<protein>
    <submittedName>
        <fullName evidence="2">Tetratricopeptide repeat protein</fullName>
    </submittedName>
</protein>
<dbReference type="RefSeq" id="WP_129402890.1">
    <property type="nucleotide sequence ID" value="NZ_SBKP01000001.1"/>
</dbReference>
<comment type="caution">
    <text evidence="2">The sequence shown here is derived from an EMBL/GenBank/DDBJ whole genome shotgun (WGS) entry which is preliminary data.</text>
</comment>
<proteinExistence type="predicted"/>
<dbReference type="EMBL" id="SBKP01000001">
    <property type="protein sequence ID" value="RXR31122.1"/>
    <property type="molecule type" value="Genomic_DNA"/>
</dbReference>
<dbReference type="AlphaFoldDB" id="A0A4Q1KN06"/>
<dbReference type="Proteomes" id="UP000290958">
    <property type="component" value="Unassembled WGS sequence"/>
</dbReference>
<reference evidence="3" key="1">
    <citation type="submission" date="2019-01" db="EMBL/GenBank/DDBJ databases">
        <title>Cytophagaceae bacterium strain CAR-16.</title>
        <authorList>
            <person name="Chen W.-M."/>
        </authorList>
    </citation>
    <scope>NUCLEOTIDE SEQUENCE [LARGE SCALE GENOMIC DNA]</scope>
    <source>
        <strain evidence="3">CHR27</strain>
    </source>
</reference>
<keyword evidence="3" id="KW-1185">Reference proteome</keyword>
<sequence length="1073" mass="119046">MSDERIENGTGEPAVERPTPAGFMRKLRPELYSDTVDRPLYVLDRPMLEFQLETMTSRNEHQRFEIFCRKLCQRVICPNIRPQSGPEGGGDGKTDADTFPVAEAIADLTYIGRPGPGLGDWGFAFSAMKDWKRKVVKDIEGIAATGRKLERIYFVTSQPARAADRARIEAELEQAHGVPVKILDRAWIVEEVIDHERKDIAHDYLGVGQMVSDPMRMGPEDYSRRRRLDDIERGLADPSTFAGMERQLVTEAMIAAQLSRNLELPRHETEGRHARAIRLAVKHGSARQQLEARHDALWTAFWWFDDAAAVADGYGTIEAEALGAHHARNIEFLVQLHQLLVNGVLHRMLAAEEADLSARSDRLEAALVAMTRDEHRPNHRLEARTSLAIVRLGRYFAECRLDELPRVWSELGSILDEASGLAEFDADRLVRLIEVVAMPAGRDPTYRAVAERLADFVAKRTSDAQGALILLRQALNLDDDEQCERIRLLGRAAVRLAKREHAEQLIEAHQHLAIAYRSADLLWAARSSILMAAAGLAAEGEETSELPVGFVPTVKIWAWIALQLRLVPELLLAVRLLRMSSETLPLNEESKDRVAEGLQEIDIAFGSNILNMDDGELRSLSALPDELGAAGMPMSRIALLYALGYEDALREDGSIPDEMDERGAGEFFALMKAQPVSGQLFGPLILNAPTGQVIETCICGLTVEVAAPGDDAGTITAQAVVAAVEAMLATMIEDGVGAHTERFRIDIVETGEDEPSVRTDPKAMRSLVAWPRSLPVSEFACQPDVGAFLMRVVGEVMAATFVLPELKDTMERLVAKGSAHDRVSSVLASLSALHRIVGRPVVCLDRAEKEYPMRDRPAVVEMERPADGGDDENVLAAPKSGDGRPTVGRHRGMKVQSVIDVHTWDEARWKGILYASYGDDMPPIFALTFTNAAGARRIFERWRERFGTKDVNHDINMSIIRNLPGHPASHYAVQITSRPPDDVSWERNVLYQIVNRVHVMEPADNTNLETFLSKRRAVGSFILAPAVLSARQPDILTDLVILKRDINVVDAADLAEHDIENVALEMISRRGDR</sequence>